<dbReference type="EMBL" id="LT158599">
    <property type="protein sequence ID" value="CVK32951.1"/>
    <property type="molecule type" value="Genomic_DNA"/>
</dbReference>
<evidence type="ECO:0000313" key="5">
    <source>
        <dbReference type="EMBL" id="CVK32951.1"/>
    </source>
</evidence>
<dbReference type="InterPro" id="IPR050168">
    <property type="entry name" value="AAA_ATPase_domain"/>
</dbReference>
<evidence type="ECO:0000313" key="6">
    <source>
        <dbReference type="Proteomes" id="UP000069850"/>
    </source>
</evidence>
<dbReference type="GO" id="GO:0005524">
    <property type="term" value="F:ATP binding"/>
    <property type="evidence" value="ECO:0007669"/>
    <property type="project" value="UniProtKB-KW"/>
</dbReference>
<dbReference type="Gene3D" id="3.40.50.300">
    <property type="entry name" value="P-loop containing nucleotide triphosphate hydrolases"/>
    <property type="match status" value="1"/>
</dbReference>
<evidence type="ECO:0000259" key="4">
    <source>
        <dbReference type="Pfam" id="PF00004"/>
    </source>
</evidence>
<dbReference type="PROSITE" id="PS00674">
    <property type="entry name" value="AAA"/>
    <property type="match status" value="1"/>
</dbReference>
<proteinExistence type="inferred from homology"/>
<evidence type="ECO:0000256" key="2">
    <source>
        <dbReference type="ARBA" id="ARBA00022840"/>
    </source>
</evidence>
<sequence>MAPSIIFFDELDALAPARGGGSESRVIESVLNQILTEIDGLEELRGVVVMGATNRPDMVDPALLRPGRFDRLVYIGEPGRDDRAKILAIHTRYMPLEALP</sequence>
<organism evidence="5 6">
    <name type="scientific">Methanoculleus bourgensis</name>
    <dbReference type="NCBI Taxonomy" id="83986"/>
    <lineage>
        <taxon>Archaea</taxon>
        <taxon>Methanobacteriati</taxon>
        <taxon>Methanobacteriota</taxon>
        <taxon>Stenosarchaea group</taxon>
        <taxon>Methanomicrobia</taxon>
        <taxon>Methanomicrobiales</taxon>
        <taxon>Methanomicrobiaceae</taxon>
        <taxon>Methanoculleus</taxon>
    </lineage>
</organism>
<comment type="similarity">
    <text evidence="3">Belongs to the AAA ATPase family.</text>
</comment>
<dbReference type="PANTHER" id="PTHR23077">
    <property type="entry name" value="AAA-FAMILY ATPASE"/>
    <property type="match status" value="1"/>
</dbReference>
<dbReference type="PANTHER" id="PTHR23077:SF171">
    <property type="entry name" value="NUCLEAR VALOSIN-CONTAINING PROTEIN-LIKE"/>
    <property type="match status" value="1"/>
</dbReference>
<dbReference type="Gene3D" id="1.10.8.60">
    <property type="match status" value="1"/>
</dbReference>
<dbReference type="Proteomes" id="UP000069850">
    <property type="component" value="Chromosome 1"/>
</dbReference>
<reference evidence="5 6" key="1">
    <citation type="submission" date="2016-01" db="EMBL/GenBank/DDBJ databases">
        <authorList>
            <person name="Manzoor S."/>
        </authorList>
    </citation>
    <scope>NUCLEOTIDE SEQUENCE [LARGE SCALE GENOMIC DNA]</scope>
    <source>
        <strain evidence="5">Methanoculleus sp MAB1</strain>
    </source>
</reference>
<dbReference type="InterPro" id="IPR027417">
    <property type="entry name" value="P-loop_NTPase"/>
</dbReference>
<evidence type="ECO:0000256" key="1">
    <source>
        <dbReference type="ARBA" id="ARBA00022741"/>
    </source>
</evidence>
<dbReference type="AlphaFoldDB" id="A0A0X3BLS3"/>
<dbReference type="Pfam" id="PF00004">
    <property type="entry name" value="AAA"/>
    <property type="match status" value="1"/>
</dbReference>
<keyword evidence="1 3" id="KW-0547">Nucleotide-binding</keyword>
<dbReference type="KEGG" id="mema:MMAB1_1738"/>
<evidence type="ECO:0000256" key="3">
    <source>
        <dbReference type="RuleBase" id="RU003651"/>
    </source>
</evidence>
<accession>A0A0X3BLS3</accession>
<keyword evidence="2 3" id="KW-0067">ATP-binding</keyword>
<dbReference type="SUPFAM" id="SSF52540">
    <property type="entry name" value="P-loop containing nucleoside triphosphate hydrolases"/>
    <property type="match status" value="1"/>
</dbReference>
<gene>
    <name evidence="5" type="ORF">MMAB1_1738</name>
</gene>
<dbReference type="GO" id="GO:0016887">
    <property type="term" value="F:ATP hydrolysis activity"/>
    <property type="evidence" value="ECO:0007669"/>
    <property type="project" value="InterPro"/>
</dbReference>
<protein>
    <recommendedName>
        <fullName evidence="4">ATPase AAA-type core domain-containing protein</fullName>
    </recommendedName>
</protein>
<feature type="domain" description="ATPase AAA-type core" evidence="4">
    <location>
        <begin position="2"/>
        <end position="76"/>
    </location>
</feature>
<dbReference type="InterPro" id="IPR003960">
    <property type="entry name" value="ATPase_AAA_CS"/>
</dbReference>
<name>A0A0X3BLS3_9EURY</name>
<dbReference type="InterPro" id="IPR003959">
    <property type="entry name" value="ATPase_AAA_core"/>
</dbReference>